<feature type="transmembrane region" description="Helical" evidence="6">
    <location>
        <begin position="20"/>
        <end position="43"/>
    </location>
</feature>
<dbReference type="InterPro" id="IPR035906">
    <property type="entry name" value="MetI-like_sf"/>
</dbReference>
<gene>
    <name evidence="8" type="ORF">FB556_0744</name>
</gene>
<evidence type="ECO:0000256" key="3">
    <source>
        <dbReference type="ARBA" id="ARBA00022692"/>
    </source>
</evidence>
<accession>A0A543ANY7</accession>
<feature type="transmembrane region" description="Helical" evidence="6">
    <location>
        <begin position="187"/>
        <end position="208"/>
    </location>
</feature>
<feature type="transmembrane region" description="Helical" evidence="6">
    <location>
        <begin position="134"/>
        <end position="167"/>
    </location>
</feature>
<comment type="caution">
    <text evidence="8">The sequence shown here is derived from an EMBL/GenBank/DDBJ whole genome shotgun (WGS) entry which is preliminary data.</text>
</comment>
<feature type="transmembrane region" description="Helical" evidence="6">
    <location>
        <begin position="64"/>
        <end position="86"/>
    </location>
</feature>
<dbReference type="Gene3D" id="1.10.3720.10">
    <property type="entry name" value="MetI-like"/>
    <property type="match status" value="1"/>
</dbReference>
<dbReference type="PANTHER" id="PTHR30177:SF4">
    <property type="entry name" value="OSMOPROTECTANT IMPORT PERMEASE PROTEIN OSMW"/>
    <property type="match status" value="1"/>
</dbReference>
<dbReference type="CDD" id="cd06261">
    <property type="entry name" value="TM_PBP2"/>
    <property type="match status" value="1"/>
</dbReference>
<dbReference type="Proteomes" id="UP000319746">
    <property type="component" value="Unassembled WGS sequence"/>
</dbReference>
<evidence type="ECO:0000256" key="6">
    <source>
        <dbReference type="RuleBase" id="RU363032"/>
    </source>
</evidence>
<dbReference type="GO" id="GO:0055085">
    <property type="term" value="P:transmembrane transport"/>
    <property type="evidence" value="ECO:0007669"/>
    <property type="project" value="InterPro"/>
</dbReference>
<organism evidence="8 9">
    <name type="scientific">Enteractinococcus coprophilus</name>
    <dbReference type="NCBI Taxonomy" id="1027633"/>
    <lineage>
        <taxon>Bacteria</taxon>
        <taxon>Bacillati</taxon>
        <taxon>Actinomycetota</taxon>
        <taxon>Actinomycetes</taxon>
        <taxon>Micrococcales</taxon>
        <taxon>Micrococcaceae</taxon>
    </lineage>
</organism>
<dbReference type="SUPFAM" id="SSF161098">
    <property type="entry name" value="MetI-like"/>
    <property type="match status" value="1"/>
</dbReference>
<dbReference type="RefSeq" id="WP_141864798.1">
    <property type="nucleotide sequence ID" value="NZ_VFOU01000001.1"/>
</dbReference>
<dbReference type="AlphaFoldDB" id="A0A543ANY7"/>
<evidence type="ECO:0000256" key="4">
    <source>
        <dbReference type="ARBA" id="ARBA00022989"/>
    </source>
</evidence>
<dbReference type="InterPro" id="IPR000515">
    <property type="entry name" value="MetI-like"/>
</dbReference>
<dbReference type="EMBL" id="VFOU01000001">
    <property type="protein sequence ID" value="TQL74284.1"/>
    <property type="molecule type" value="Genomic_DNA"/>
</dbReference>
<dbReference type="PANTHER" id="PTHR30177">
    <property type="entry name" value="GLYCINE BETAINE/L-PROLINE TRANSPORT SYSTEM PERMEASE PROTEIN PROW"/>
    <property type="match status" value="1"/>
</dbReference>
<name>A0A543ANY7_9MICC</name>
<dbReference type="GO" id="GO:0005886">
    <property type="term" value="C:plasma membrane"/>
    <property type="evidence" value="ECO:0007669"/>
    <property type="project" value="UniProtKB-SubCell"/>
</dbReference>
<dbReference type="OrthoDB" id="3233284at2"/>
<keyword evidence="2 6" id="KW-0813">Transport</keyword>
<feature type="domain" description="ABC transmembrane type-1" evidence="7">
    <location>
        <begin position="15"/>
        <end position="205"/>
    </location>
</feature>
<keyword evidence="4 6" id="KW-1133">Transmembrane helix</keyword>
<dbReference type="PROSITE" id="PS50928">
    <property type="entry name" value="ABC_TM1"/>
    <property type="match status" value="1"/>
</dbReference>
<evidence type="ECO:0000313" key="8">
    <source>
        <dbReference type="EMBL" id="TQL74284.1"/>
    </source>
</evidence>
<sequence length="225" mass="24071">MNWVVANADRLGDLLWQHTWISAIAIGLGFVLALVVGWSAYILRSSHRKAVRQLSGVIISASSLLYTVPSLPLFVILPTILGLGWLNPLNVLIALVIYAFALMVRGVVDALHAVPDTVRDSSIACGFNKLQLGLYVMLPLAAPVMLATLRVVSVSTVSLLSIGALIGVENLGSLFTNGFNRNFPTEIITGVVLTIALALLFDLVLLMAGRVLMPWQSALRAAGES</sequence>
<dbReference type="Pfam" id="PF00528">
    <property type="entry name" value="BPD_transp_1"/>
    <property type="match status" value="1"/>
</dbReference>
<keyword evidence="9" id="KW-1185">Reference proteome</keyword>
<evidence type="ECO:0000256" key="1">
    <source>
        <dbReference type="ARBA" id="ARBA00004141"/>
    </source>
</evidence>
<dbReference type="GO" id="GO:0031460">
    <property type="term" value="P:glycine betaine transport"/>
    <property type="evidence" value="ECO:0007669"/>
    <property type="project" value="TreeGrafter"/>
</dbReference>
<keyword evidence="3 6" id="KW-0812">Transmembrane</keyword>
<proteinExistence type="inferred from homology"/>
<comment type="subcellular location">
    <subcellularLocation>
        <location evidence="6">Cell membrane</location>
        <topology evidence="6">Multi-pass membrane protein</topology>
    </subcellularLocation>
    <subcellularLocation>
        <location evidence="1">Membrane</location>
        <topology evidence="1">Multi-pass membrane protein</topology>
    </subcellularLocation>
</comment>
<comment type="similarity">
    <text evidence="6">Belongs to the binding-protein-dependent transport system permease family.</text>
</comment>
<evidence type="ECO:0000259" key="7">
    <source>
        <dbReference type="PROSITE" id="PS50928"/>
    </source>
</evidence>
<protein>
    <submittedName>
        <fullName evidence="8">Osmoprotectant transport system permease protein</fullName>
    </submittedName>
</protein>
<evidence type="ECO:0000256" key="5">
    <source>
        <dbReference type="ARBA" id="ARBA00023136"/>
    </source>
</evidence>
<reference evidence="8 9" key="1">
    <citation type="submission" date="2019-06" db="EMBL/GenBank/DDBJ databases">
        <title>Sequencing the genomes of 1000 actinobacteria strains.</title>
        <authorList>
            <person name="Klenk H.-P."/>
        </authorList>
    </citation>
    <scope>NUCLEOTIDE SEQUENCE [LARGE SCALE GENOMIC DNA]</scope>
    <source>
        <strain evidence="8 9">DSM 24083</strain>
    </source>
</reference>
<evidence type="ECO:0000313" key="9">
    <source>
        <dbReference type="Proteomes" id="UP000319746"/>
    </source>
</evidence>
<dbReference type="InterPro" id="IPR051204">
    <property type="entry name" value="ABC_transp_perm/SBD"/>
</dbReference>
<keyword evidence="5 6" id="KW-0472">Membrane</keyword>
<evidence type="ECO:0000256" key="2">
    <source>
        <dbReference type="ARBA" id="ARBA00022448"/>
    </source>
</evidence>